<evidence type="ECO:0000256" key="1">
    <source>
        <dbReference type="ARBA" id="ARBA00004651"/>
    </source>
</evidence>
<dbReference type="InterPro" id="IPR026392">
    <property type="entry name" value="Exo/Archaeosortase_dom"/>
</dbReference>
<gene>
    <name evidence="9" type="ORF">KL86DYS1_10281</name>
</gene>
<feature type="transmembrane region" description="Helical" evidence="8">
    <location>
        <begin position="21"/>
        <end position="43"/>
    </location>
</feature>
<dbReference type="GO" id="GO:0005886">
    <property type="term" value="C:plasma membrane"/>
    <property type="evidence" value="ECO:0007669"/>
    <property type="project" value="UniProtKB-SubCell"/>
</dbReference>
<dbReference type="NCBIfam" id="TIGR04178">
    <property type="entry name" value="exo_archaeo"/>
    <property type="match status" value="1"/>
</dbReference>
<comment type="subcellular location">
    <subcellularLocation>
        <location evidence="1">Cell membrane</location>
        <topology evidence="1">Multi-pass membrane protein</topology>
    </subcellularLocation>
</comment>
<evidence type="ECO:0000256" key="6">
    <source>
        <dbReference type="ARBA" id="ARBA00022989"/>
    </source>
</evidence>
<proteinExistence type="predicted"/>
<reference evidence="9" key="1">
    <citation type="submission" date="2016-04" db="EMBL/GenBank/DDBJ databases">
        <authorList>
            <person name="Evans L.H."/>
            <person name="Alamgir A."/>
            <person name="Owens N."/>
            <person name="Weber N.D."/>
            <person name="Virtaneva K."/>
            <person name="Barbian K."/>
            <person name="Babar A."/>
            <person name="Rosenke K."/>
        </authorList>
    </citation>
    <scope>NUCLEOTIDE SEQUENCE</scope>
    <source>
        <strain evidence="9">86-1</strain>
    </source>
</reference>
<sequence length="242" mass="29401">MNNNGKYYINIFINKLKPFKDIIWFLCLFLIFEFIWKLCIHQGEDERILLVLGKDLTAYTEGMNLWTADAVYRVVHDLFGYHDFKIINGYTLYFENSIPVDIIWGCTGLKQLFMFTFILTFYFGPVKKKLWYIPMSLVILLLINILRLAIILIIIRNPFPEWFIPVNEWYNNCQWVNTKECYLKFYEDWFNVFHRDVFVWIYYDGVIFVLWLIWEERIRKPYLRLINTPPETSGNPQKHIKN</sequence>
<keyword evidence="2" id="KW-1003">Cell membrane</keyword>
<evidence type="ECO:0000313" key="9">
    <source>
        <dbReference type="EMBL" id="SBV91203.1"/>
    </source>
</evidence>
<feature type="transmembrane region" description="Helical" evidence="8">
    <location>
        <begin position="102"/>
        <end position="123"/>
    </location>
</feature>
<keyword evidence="5" id="KW-0378">Hydrolase</keyword>
<dbReference type="InterPro" id="IPR019127">
    <property type="entry name" value="Exosortase"/>
</dbReference>
<keyword evidence="3" id="KW-0645">Protease</keyword>
<keyword evidence="6 8" id="KW-1133">Transmembrane helix</keyword>
<evidence type="ECO:0000256" key="5">
    <source>
        <dbReference type="ARBA" id="ARBA00022801"/>
    </source>
</evidence>
<feature type="transmembrane region" description="Helical" evidence="8">
    <location>
        <begin position="130"/>
        <end position="155"/>
    </location>
</feature>
<dbReference type="EMBL" id="FLUM01000001">
    <property type="protein sequence ID" value="SBV91203.1"/>
    <property type="molecule type" value="Genomic_DNA"/>
</dbReference>
<keyword evidence="4 8" id="KW-0812">Transmembrane</keyword>
<protein>
    <recommendedName>
        <fullName evidence="10">Exosortase/archaeosortase family protein</fullName>
    </recommendedName>
</protein>
<evidence type="ECO:0000256" key="8">
    <source>
        <dbReference type="SAM" id="Phobius"/>
    </source>
</evidence>
<evidence type="ECO:0000256" key="3">
    <source>
        <dbReference type="ARBA" id="ARBA00022670"/>
    </source>
</evidence>
<dbReference type="RefSeq" id="WP_296938134.1">
    <property type="nucleotide sequence ID" value="NZ_LT599032.1"/>
</dbReference>
<accession>A0A212IVI5</accession>
<keyword evidence="7 8" id="KW-0472">Membrane</keyword>
<evidence type="ECO:0000256" key="2">
    <source>
        <dbReference type="ARBA" id="ARBA00022475"/>
    </source>
</evidence>
<evidence type="ECO:0000256" key="4">
    <source>
        <dbReference type="ARBA" id="ARBA00022692"/>
    </source>
</evidence>
<organism evidence="9">
    <name type="scientific">uncultured Dysgonomonas sp</name>
    <dbReference type="NCBI Taxonomy" id="206096"/>
    <lineage>
        <taxon>Bacteria</taxon>
        <taxon>Pseudomonadati</taxon>
        <taxon>Bacteroidota</taxon>
        <taxon>Bacteroidia</taxon>
        <taxon>Bacteroidales</taxon>
        <taxon>Dysgonomonadaceae</taxon>
        <taxon>Dysgonomonas</taxon>
        <taxon>environmental samples</taxon>
    </lineage>
</organism>
<dbReference type="GO" id="GO:0006508">
    <property type="term" value="P:proteolysis"/>
    <property type="evidence" value="ECO:0007669"/>
    <property type="project" value="UniProtKB-KW"/>
</dbReference>
<evidence type="ECO:0008006" key="10">
    <source>
        <dbReference type="Google" id="ProtNLM"/>
    </source>
</evidence>
<dbReference type="AlphaFoldDB" id="A0A212IVI5"/>
<dbReference type="Pfam" id="PF09721">
    <property type="entry name" value="Exosortase_EpsH"/>
    <property type="match status" value="1"/>
</dbReference>
<dbReference type="GO" id="GO:0008233">
    <property type="term" value="F:peptidase activity"/>
    <property type="evidence" value="ECO:0007669"/>
    <property type="project" value="UniProtKB-KW"/>
</dbReference>
<name>A0A212IVI5_9BACT</name>
<evidence type="ECO:0000256" key="7">
    <source>
        <dbReference type="ARBA" id="ARBA00023136"/>
    </source>
</evidence>
<feature type="transmembrane region" description="Helical" evidence="8">
    <location>
        <begin position="197"/>
        <end position="214"/>
    </location>
</feature>